<reference evidence="1 2" key="1">
    <citation type="submission" date="2020-02" db="EMBL/GenBank/DDBJ databases">
        <authorList>
            <person name="Li X.-J."/>
            <person name="Feng X.-M."/>
        </authorList>
    </citation>
    <scope>NUCLEOTIDE SEQUENCE [LARGE SCALE GENOMIC DNA]</scope>
    <source>
        <strain evidence="1 2">CGMCC 4.7225</strain>
    </source>
</reference>
<dbReference type="EMBL" id="JAAGOB010000005">
    <property type="protein sequence ID" value="NED95796.1"/>
    <property type="molecule type" value="Genomic_DNA"/>
</dbReference>
<dbReference type="RefSeq" id="WP_163818573.1">
    <property type="nucleotide sequence ID" value="NZ_JAAGOB010000005.1"/>
</dbReference>
<evidence type="ECO:0000313" key="1">
    <source>
        <dbReference type="EMBL" id="NED95796.1"/>
    </source>
</evidence>
<accession>A0A6N9YL87</accession>
<gene>
    <name evidence="1" type="ORF">G1H11_10775</name>
</gene>
<dbReference type="Proteomes" id="UP000469185">
    <property type="component" value="Unassembled WGS sequence"/>
</dbReference>
<sequence>MTPAMPNSPGTSPSHRILLVRPWNMPDGVGAGCCGGGSTKGLCVATGHEAPHGDPRFRERAGWDAFAEMYLAVKDTVRGRADLEVVDPRNHLYLLPVLFGDARRRGVERWQALRSALRSPGYAAIIVDGRTVSSGTLRTPEEAVRLIEAALADALAAGDRRRV</sequence>
<evidence type="ECO:0000313" key="2">
    <source>
        <dbReference type="Proteomes" id="UP000469185"/>
    </source>
</evidence>
<organism evidence="1 2">
    <name type="scientific">Phytoactinopolyspora alkaliphila</name>
    <dbReference type="NCBI Taxonomy" id="1783498"/>
    <lineage>
        <taxon>Bacteria</taxon>
        <taxon>Bacillati</taxon>
        <taxon>Actinomycetota</taxon>
        <taxon>Actinomycetes</taxon>
        <taxon>Jiangellales</taxon>
        <taxon>Jiangellaceae</taxon>
        <taxon>Phytoactinopolyspora</taxon>
    </lineage>
</organism>
<keyword evidence="2" id="KW-1185">Reference proteome</keyword>
<proteinExistence type="predicted"/>
<dbReference type="AlphaFoldDB" id="A0A6N9YL87"/>
<protein>
    <submittedName>
        <fullName evidence="1">Uncharacterized protein</fullName>
    </submittedName>
</protein>
<name>A0A6N9YL87_9ACTN</name>
<comment type="caution">
    <text evidence="1">The sequence shown here is derived from an EMBL/GenBank/DDBJ whole genome shotgun (WGS) entry which is preliminary data.</text>
</comment>